<keyword evidence="5" id="KW-1185">Reference proteome</keyword>
<dbReference type="EMBL" id="WBSM01000020">
    <property type="protein sequence ID" value="KAB8286607.1"/>
    <property type="molecule type" value="Genomic_DNA"/>
</dbReference>
<keyword evidence="2" id="KW-0808">Transferase</keyword>
<feature type="domain" description="Aminotransferase class V" evidence="1">
    <location>
        <begin position="45"/>
        <end position="356"/>
    </location>
</feature>
<evidence type="ECO:0000313" key="3">
    <source>
        <dbReference type="EMBL" id="NEG72631.1"/>
    </source>
</evidence>
<reference evidence="3 4" key="1">
    <citation type="submission" date="2019-10" db="EMBL/GenBank/DDBJ databases">
        <title>Bifidobacterium from non-human primates.</title>
        <authorList>
            <person name="Modesto M."/>
        </authorList>
    </citation>
    <scope>NUCLEOTIDE SEQUENCE [LARGE SCALE GENOMIC DNA]</scope>
    <source>
        <strain evidence="3 4">TREM</strain>
    </source>
</reference>
<dbReference type="OrthoDB" id="4743071at2"/>
<evidence type="ECO:0000313" key="5">
    <source>
        <dbReference type="Proteomes" id="UP000482084"/>
    </source>
</evidence>
<name>A0A6L4WXJ0_9BIFI</name>
<dbReference type="PANTHER" id="PTHR43586">
    <property type="entry name" value="CYSTEINE DESULFURASE"/>
    <property type="match status" value="1"/>
</dbReference>
<gene>
    <name evidence="2" type="ORF">DSM100688_2247</name>
    <name evidence="3" type="ORF">GFD24_10545</name>
</gene>
<dbReference type="SUPFAM" id="SSF53383">
    <property type="entry name" value="PLP-dependent transferases"/>
    <property type="match status" value="1"/>
</dbReference>
<evidence type="ECO:0000313" key="4">
    <source>
        <dbReference type="Proteomes" id="UP000469943"/>
    </source>
</evidence>
<dbReference type="RefSeq" id="WP_152359239.1">
    <property type="nucleotide sequence ID" value="NZ_WBSM01000020.1"/>
</dbReference>
<comment type="caution">
    <text evidence="2">The sequence shown here is derived from an EMBL/GenBank/DDBJ whole genome shotgun (WGS) entry which is preliminary data.</text>
</comment>
<evidence type="ECO:0000259" key="1">
    <source>
        <dbReference type="Pfam" id="PF00266"/>
    </source>
</evidence>
<dbReference type="EMBL" id="WHZX01000011">
    <property type="protein sequence ID" value="NEG72631.1"/>
    <property type="molecule type" value="Genomic_DNA"/>
</dbReference>
<organism evidence="2 5">
    <name type="scientific">Bifidobacterium ramosum</name>
    <dbReference type="NCBI Taxonomy" id="1798158"/>
    <lineage>
        <taxon>Bacteria</taxon>
        <taxon>Bacillati</taxon>
        <taxon>Actinomycetota</taxon>
        <taxon>Actinomycetes</taxon>
        <taxon>Bifidobacteriales</taxon>
        <taxon>Bifidobacteriaceae</taxon>
        <taxon>Bifidobacterium</taxon>
    </lineage>
</organism>
<dbReference type="InterPro" id="IPR015422">
    <property type="entry name" value="PyrdxlP-dep_Trfase_small"/>
</dbReference>
<protein>
    <submittedName>
        <fullName evidence="2 3">Aminotransferase class V</fullName>
    </submittedName>
</protein>
<accession>A0A6L4WXJ0</accession>
<dbReference type="AlphaFoldDB" id="A0A6L4WXJ0"/>
<keyword evidence="2" id="KW-0032">Aminotransferase</keyword>
<dbReference type="Proteomes" id="UP000482084">
    <property type="component" value="Unassembled WGS sequence"/>
</dbReference>
<dbReference type="InterPro" id="IPR015424">
    <property type="entry name" value="PyrdxlP-dep_Trfase"/>
</dbReference>
<dbReference type="InterPro" id="IPR000192">
    <property type="entry name" value="Aminotrans_V_dom"/>
</dbReference>
<proteinExistence type="predicted"/>
<dbReference type="PANTHER" id="PTHR43586:SF15">
    <property type="entry name" value="BLR3095 PROTEIN"/>
    <property type="match status" value="1"/>
</dbReference>
<evidence type="ECO:0000313" key="2">
    <source>
        <dbReference type="EMBL" id="KAB8286607.1"/>
    </source>
</evidence>
<dbReference type="InterPro" id="IPR015421">
    <property type="entry name" value="PyrdxlP-dep_Trfase_major"/>
</dbReference>
<dbReference type="Proteomes" id="UP000469943">
    <property type="component" value="Unassembled WGS sequence"/>
</dbReference>
<dbReference type="GO" id="GO:0008483">
    <property type="term" value="F:transaminase activity"/>
    <property type="evidence" value="ECO:0007669"/>
    <property type="project" value="UniProtKB-KW"/>
</dbReference>
<dbReference type="Gene3D" id="3.40.640.10">
    <property type="entry name" value="Type I PLP-dependent aspartate aminotransferase-like (Major domain)"/>
    <property type="match status" value="1"/>
</dbReference>
<dbReference type="Pfam" id="PF00266">
    <property type="entry name" value="Aminotran_5"/>
    <property type="match status" value="1"/>
</dbReference>
<reference evidence="2 5" key="2">
    <citation type="submission" date="2019-10" db="EMBL/GenBank/DDBJ databases">
        <title>Characterization of the phylogenetic diversity of two novel species belonging to the genus Bifidobacterium: Bifidobacterium cebidarum sp. nov. and Bifidobacterium leontopitheci sp. nov.</title>
        <authorList>
            <person name="Lugli G.A."/>
            <person name="Duranti S."/>
            <person name="Milani C."/>
            <person name="Turroni F."/>
            <person name="Ventura M."/>
        </authorList>
    </citation>
    <scope>NUCLEOTIDE SEQUENCE [LARGE SCALE GENOMIC DNA]</scope>
    <source>
        <strain evidence="2 5">DSM 100688</strain>
    </source>
</reference>
<dbReference type="Gene3D" id="3.90.1150.10">
    <property type="entry name" value="Aspartate Aminotransferase, domain 1"/>
    <property type="match status" value="1"/>
</dbReference>
<sequence>MTTDNHPIPPSATDATPTDTQAAYFSQFHESIGYVNFASVGAPSQAVLQTEQRMLEQLAAAGPHTVADLMEAPRAAARRVAAMTGRRPDEITMQPNTSTALYHAAFSLPADDHVPVVLLNAHEFPANLYPWKRAESAGLVSVRTYDGPANAASIAPLLDGVDVVSLSVVDFRTGYLADLDEIRETIGDRLMVVDGIQGFGVVDADWSQADVLAVGGQKWVRAGWSTGFMACSPRALERLSRPLLSGWSGAEGSERYDAALHEPLPGADRFAASVLSPIAAGRLDAALALVESVGVPWIRSRVARFAERLDEDVRTMGGALVRDDDPRHWSAILPLAFPGHDVAAIGRRLREAGVTCSVHPSTIRIAPHATTGEDTYRLLVDALRDAVAR</sequence>